<accession>A0ABQ6ZFB5</accession>
<dbReference type="RefSeq" id="WP_162338279.1">
    <property type="nucleotide sequence ID" value="NZ_JBHSRQ010000007.1"/>
</dbReference>
<proteinExistence type="predicted"/>
<evidence type="ECO:0000313" key="3">
    <source>
        <dbReference type="Proteomes" id="UP000781710"/>
    </source>
</evidence>
<keyword evidence="1" id="KW-0472">Membrane</keyword>
<feature type="transmembrane region" description="Helical" evidence="1">
    <location>
        <begin position="20"/>
        <end position="44"/>
    </location>
</feature>
<gene>
    <name evidence="2" type="ORF">CSC78_12940</name>
</gene>
<evidence type="ECO:0000313" key="2">
    <source>
        <dbReference type="EMBL" id="KAF1724216.1"/>
    </source>
</evidence>
<name>A0ABQ6ZFB5_9GAMM</name>
<dbReference type="Proteomes" id="UP000781710">
    <property type="component" value="Unassembled WGS sequence"/>
</dbReference>
<reference evidence="2 3" key="1">
    <citation type="submission" date="2017-10" db="EMBL/GenBank/DDBJ databases">
        <title>Whole genome sequencing of members of genus Pseudoxanthomonas.</title>
        <authorList>
            <person name="Kumar S."/>
            <person name="Bansal K."/>
            <person name="Kaur A."/>
            <person name="Patil P."/>
            <person name="Sharma S."/>
            <person name="Patil P.B."/>
        </authorList>
    </citation>
    <scope>NUCLEOTIDE SEQUENCE [LARGE SCALE GENOMIC DNA]</scope>
    <source>
        <strain evidence="2 3">DSM 17109</strain>
    </source>
</reference>
<feature type="transmembrane region" description="Helical" evidence="1">
    <location>
        <begin position="56"/>
        <end position="73"/>
    </location>
</feature>
<sequence length="83" mass="9232">MRMGRWSKLRAWINRDDGRFYRVGNTSLGPLSITGSLVIVASLVLSQLHRHADLHVAWPIAVGIVGVALWFLGGSRDEPHDDI</sequence>
<organism evidence="2 3">
    <name type="scientific">Pseudoxanthomonas japonensis</name>
    <dbReference type="NCBI Taxonomy" id="69284"/>
    <lineage>
        <taxon>Bacteria</taxon>
        <taxon>Pseudomonadati</taxon>
        <taxon>Pseudomonadota</taxon>
        <taxon>Gammaproteobacteria</taxon>
        <taxon>Lysobacterales</taxon>
        <taxon>Lysobacteraceae</taxon>
        <taxon>Pseudoxanthomonas</taxon>
    </lineage>
</organism>
<keyword evidence="1" id="KW-1133">Transmembrane helix</keyword>
<comment type="caution">
    <text evidence="2">The sequence shown here is derived from an EMBL/GenBank/DDBJ whole genome shotgun (WGS) entry which is preliminary data.</text>
</comment>
<keyword evidence="1" id="KW-0812">Transmembrane</keyword>
<protein>
    <submittedName>
        <fullName evidence="2">Uncharacterized protein</fullName>
    </submittedName>
</protein>
<evidence type="ECO:0000256" key="1">
    <source>
        <dbReference type="SAM" id="Phobius"/>
    </source>
</evidence>
<dbReference type="EMBL" id="PDWW01000019">
    <property type="protein sequence ID" value="KAF1724216.1"/>
    <property type="molecule type" value="Genomic_DNA"/>
</dbReference>
<keyword evidence="3" id="KW-1185">Reference proteome</keyword>